<reference evidence="4" key="1">
    <citation type="submission" date="2015-01" db="EMBL/GenBank/DDBJ databases">
        <authorList>
            <person name="Aksoy S."/>
            <person name="Warren W."/>
            <person name="Wilson R.K."/>
        </authorList>
    </citation>
    <scope>NUCLEOTIDE SEQUENCE [LARGE SCALE GENOMIC DNA]</scope>
    <source>
        <strain evidence="4">IAEA</strain>
    </source>
</reference>
<feature type="chain" id="PRO_5008405355" evidence="2">
    <location>
        <begin position="20"/>
        <end position="565"/>
    </location>
</feature>
<feature type="compositionally biased region" description="Polar residues" evidence="1">
    <location>
        <begin position="544"/>
        <end position="555"/>
    </location>
</feature>
<keyword evidence="2" id="KW-0732">Signal</keyword>
<proteinExistence type="predicted"/>
<evidence type="ECO:0000313" key="4">
    <source>
        <dbReference type="Proteomes" id="UP000092460"/>
    </source>
</evidence>
<dbReference type="Proteomes" id="UP000092460">
    <property type="component" value="Unassembled WGS sequence"/>
</dbReference>
<feature type="compositionally biased region" description="Polar residues" evidence="1">
    <location>
        <begin position="497"/>
        <end position="528"/>
    </location>
</feature>
<protein>
    <submittedName>
        <fullName evidence="3">Uncharacterized protein</fullName>
    </submittedName>
</protein>
<reference evidence="3" key="2">
    <citation type="submission" date="2020-05" db="UniProtKB">
        <authorList>
            <consortium name="EnsemblMetazoa"/>
        </authorList>
    </citation>
    <scope>IDENTIFICATION</scope>
    <source>
        <strain evidence="3">IAEA</strain>
    </source>
</reference>
<feature type="compositionally biased region" description="Basic and acidic residues" evidence="1">
    <location>
        <begin position="330"/>
        <end position="361"/>
    </location>
</feature>
<dbReference type="AlphaFoldDB" id="A0A1B0C465"/>
<feature type="compositionally biased region" description="Basic and acidic residues" evidence="1">
    <location>
        <begin position="290"/>
        <end position="322"/>
    </location>
</feature>
<name>A0A1B0C465_9MUSC</name>
<evidence type="ECO:0000256" key="1">
    <source>
        <dbReference type="SAM" id="MobiDB-lite"/>
    </source>
</evidence>
<feature type="compositionally biased region" description="Basic and acidic residues" evidence="1">
    <location>
        <begin position="251"/>
        <end position="283"/>
    </location>
</feature>
<feature type="compositionally biased region" description="Basic and acidic residues" evidence="1">
    <location>
        <begin position="368"/>
        <end position="399"/>
    </location>
</feature>
<dbReference type="EMBL" id="JXJN01025284">
    <property type="status" value="NOT_ANNOTATED_CDS"/>
    <property type="molecule type" value="Genomic_DNA"/>
</dbReference>
<sequence length="565" mass="64808">MKKFLTIFILVALFGLNFGAVVVRLNDNKLHPYVTRSNHILMEDIDKSQWTDEGKSTSEESINWHLLKKISNEQGDGLNTFLVKLFLEKTSSSIKQLSEEGNISTNRHNLKRDIPDVERCGCNQPSNEGSQKHDLYMEYKLKKPRHKREYQTLPQGDRFERTKRRPGRSINDSPDKKSTCGCHAKIVSPESPDKSDEKINLQQEKARRRRSNDKSSEENSSEEMKVVVKIDDKPDEVKLEPKENLRKRRSCDKSSEEDSSEEKKVVVKIDDKPDEVKLEPKENLRKRRSCDKSSEEDSSEEKKVVVKVDDKPDEVKLEPKENLRKRRSRDKSSEEDSSEEIKVVVKVDDKPDEVKLEPKENSRKRRSCDKSSEEDSAEETKVVLKVDDKPDEVKLEPKGNSRKRRSCDDSLDDDSCGGEFVWESRKRRSTHKPSGENSSEDPKVAVSKVENRASPEALPKRLSSNDVLSIEILSKEQKRNLHELLIADFDAYKLKVSQQKNNRSENLSTETKSGDLSNTYISGNSATPDNFADDYVQGCEGYDQNFSEANETTYNDDSENKADKK</sequence>
<keyword evidence="4" id="KW-1185">Reference proteome</keyword>
<feature type="compositionally biased region" description="Basic and acidic residues" evidence="1">
    <location>
        <begin position="212"/>
        <end position="244"/>
    </location>
</feature>
<feature type="region of interest" description="Disordered" evidence="1">
    <location>
        <begin position="497"/>
        <end position="565"/>
    </location>
</feature>
<feature type="signal peptide" evidence="2">
    <location>
        <begin position="1"/>
        <end position="19"/>
    </location>
</feature>
<dbReference type="EMBL" id="JXJN01025285">
    <property type="status" value="NOT_ANNOTATED_CDS"/>
    <property type="molecule type" value="Genomic_DNA"/>
</dbReference>
<organism evidence="3 4">
    <name type="scientific">Glossina palpalis gambiensis</name>
    <dbReference type="NCBI Taxonomy" id="67801"/>
    <lineage>
        <taxon>Eukaryota</taxon>
        <taxon>Metazoa</taxon>
        <taxon>Ecdysozoa</taxon>
        <taxon>Arthropoda</taxon>
        <taxon>Hexapoda</taxon>
        <taxon>Insecta</taxon>
        <taxon>Pterygota</taxon>
        <taxon>Neoptera</taxon>
        <taxon>Endopterygota</taxon>
        <taxon>Diptera</taxon>
        <taxon>Brachycera</taxon>
        <taxon>Muscomorpha</taxon>
        <taxon>Hippoboscoidea</taxon>
        <taxon>Glossinidae</taxon>
        <taxon>Glossina</taxon>
    </lineage>
</organism>
<accession>A0A1B0C465</accession>
<dbReference type="VEuPathDB" id="VectorBase:GPPI048643"/>
<feature type="region of interest" description="Disordered" evidence="1">
    <location>
        <begin position="141"/>
        <end position="458"/>
    </location>
</feature>
<evidence type="ECO:0000313" key="3">
    <source>
        <dbReference type="EnsemblMetazoa" id="GPPI048643-PA"/>
    </source>
</evidence>
<dbReference type="EnsemblMetazoa" id="GPPI048643-RA">
    <property type="protein sequence ID" value="GPPI048643-PA"/>
    <property type="gene ID" value="GPPI048643"/>
</dbReference>
<evidence type="ECO:0000256" key="2">
    <source>
        <dbReference type="SAM" id="SignalP"/>
    </source>
</evidence>